<feature type="compositionally biased region" description="Polar residues" evidence="4">
    <location>
        <begin position="196"/>
        <end position="205"/>
    </location>
</feature>
<evidence type="ECO:0000256" key="5">
    <source>
        <dbReference type="SAM" id="Phobius"/>
    </source>
</evidence>
<name>A0A6P6LE69_CARAU</name>
<evidence type="ECO:0000313" key="8">
    <source>
        <dbReference type="RefSeq" id="XP_026082905.1"/>
    </source>
</evidence>
<feature type="transmembrane region" description="Helical" evidence="5">
    <location>
        <begin position="140"/>
        <end position="161"/>
    </location>
</feature>
<dbReference type="Gene3D" id="2.60.40.10">
    <property type="entry name" value="Immunoglobulins"/>
    <property type="match status" value="1"/>
</dbReference>
<organism evidence="7 8">
    <name type="scientific">Carassius auratus</name>
    <name type="common">Goldfish</name>
    <dbReference type="NCBI Taxonomy" id="7957"/>
    <lineage>
        <taxon>Eukaryota</taxon>
        <taxon>Metazoa</taxon>
        <taxon>Chordata</taxon>
        <taxon>Craniata</taxon>
        <taxon>Vertebrata</taxon>
        <taxon>Euteleostomi</taxon>
        <taxon>Actinopterygii</taxon>
        <taxon>Neopterygii</taxon>
        <taxon>Teleostei</taxon>
        <taxon>Ostariophysi</taxon>
        <taxon>Cypriniformes</taxon>
        <taxon>Cyprinidae</taxon>
        <taxon>Cyprininae</taxon>
        <taxon>Carassius</taxon>
    </lineage>
</organism>
<evidence type="ECO:0000313" key="7">
    <source>
        <dbReference type="Proteomes" id="UP000515129"/>
    </source>
</evidence>
<dbReference type="GO" id="GO:0007166">
    <property type="term" value="P:cell surface receptor signaling pathway"/>
    <property type="evidence" value="ECO:0007669"/>
    <property type="project" value="TreeGrafter"/>
</dbReference>
<dbReference type="SUPFAM" id="SSF48726">
    <property type="entry name" value="Immunoglobulin"/>
    <property type="match status" value="1"/>
</dbReference>
<dbReference type="PANTHER" id="PTHR10570">
    <property type="entry name" value="T-CELL SURFACE GLYCOPROTEIN CD3 GAMMA CHAIN / DELTA CHAIN"/>
    <property type="match status" value="1"/>
</dbReference>
<sequence>MRARERRLRFPLPVKTQRQRREIVSHRLQHIKASAAMILISFMFLLAAALNPALSQEIEEIKSNAVVIRCTGGENKTVTWYEDDKTKDIEDYRNKQTIEVKAVQGIAQGFYRCKYDNIEHVFYLRVQVCENCYELSRLRATGIILGDVVFTGVVILFIFLATKNCGGPQKRASNPKPANPPPPPNPDYAPLDPKTRNNAVYSGIR</sequence>
<dbReference type="InterPro" id="IPR036179">
    <property type="entry name" value="Ig-like_dom_sf"/>
</dbReference>
<keyword evidence="3" id="KW-0732">Signal</keyword>
<dbReference type="OrthoDB" id="9947847at2759"/>
<dbReference type="Pfam" id="PF16680">
    <property type="entry name" value="Ig_4"/>
    <property type="match status" value="1"/>
</dbReference>
<keyword evidence="5" id="KW-0472">Membrane</keyword>
<accession>A0A6P6LE69</accession>
<gene>
    <name evidence="8" type="primary">LOC113058859</name>
</gene>
<dbReference type="KEGG" id="caua:113058859"/>
<dbReference type="InterPro" id="IPR015484">
    <property type="entry name" value="CD3_esu/gsu/dsu"/>
</dbReference>
<comment type="subcellular location">
    <subcellularLocation>
        <location evidence="1">Cell membrane</location>
        <topology evidence="1">Single-pass type I membrane protein</topology>
    </subcellularLocation>
</comment>
<feature type="region of interest" description="Disordered" evidence="4">
    <location>
        <begin position="168"/>
        <end position="205"/>
    </location>
</feature>
<feature type="compositionally biased region" description="Pro residues" evidence="4">
    <location>
        <begin position="177"/>
        <end position="187"/>
    </location>
</feature>
<dbReference type="PANTHER" id="PTHR10570:SF9">
    <property type="entry name" value="T-CELL SURFACE GLYCOPROTEIN CD3 EPSILON CHAIN"/>
    <property type="match status" value="1"/>
</dbReference>
<dbReference type="Proteomes" id="UP000515129">
    <property type="component" value="Chromosome 40"/>
</dbReference>
<dbReference type="GO" id="GO:0009897">
    <property type="term" value="C:external side of plasma membrane"/>
    <property type="evidence" value="ECO:0007669"/>
    <property type="project" value="TreeGrafter"/>
</dbReference>
<evidence type="ECO:0000256" key="2">
    <source>
        <dbReference type="ARBA" id="ARBA00022475"/>
    </source>
</evidence>
<dbReference type="GO" id="GO:0045059">
    <property type="term" value="P:positive thymic T cell selection"/>
    <property type="evidence" value="ECO:0007669"/>
    <property type="project" value="TreeGrafter"/>
</dbReference>
<dbReference type="RefSeq" id="XP_026082905.1">
    <property type="nucleotide sequence ID" value="XM_026227120.1"/>
</dbReference>
<evidence type="ECO:0000256" key="1">
    <source>
        <dbReference type="ARBA" id="ARBA00004251"/>
    </source>
</evidence>
<dbReference type="AlphaFoldDB" id="A0A6P6LE69"/>
<keyword evidence="5" id="KW-1133">Transmembrane helix</keyword>
<keyword evidence="7" id="KW-1185">Reference proteome</keyword>
<keyword evidence="2" id="KW-1003">Cell membrane</keyword>
<dbReference type="InterPro" id="IPR013783">
    <property type="entry name" value="Ig-like_fold"/>
</dbReference>
<feature type="domain" description="CD3 gamma/delta subunit Ig-like" evidence="6">
    <location>
        <begin position="64"/>
        <end position="135"/>
    </location>
</feature>
<keyword evidence="5" id="KW-0812">Transmembrane</keyword>
<dbReference type="GO" id="GO:0004888">
    <property type="term" value="F:transmembrane signaling receptor activity"/>
    <property type="evidence" value="ECO:0007669"/>
    <property type="project" value="TreeGrafter"/>
</dbReference>
<dbReference type="GO" id="GO:0042105">
    <property type="term" value="C:alpha-beta T cell receptor complex"/>
    <property type="evidence" value="ECO:0007669"/>
    <property type="project" value="TreeGrafter"/>
</dbReference>
<evidence type="ECO:0000256" key="4">
    <source>
        <dbReference type="SAM" id="MobiDB-lite"/>
    </source>
</evidence>
<evidence type="ECO:0000259" key="6">
    <source>
        <dbReference type="Pfam" id="PF16680"/>
    </source>
</evidence>
<dbReference type="GeneID" id="113058859"/>
<dbReference type="InterPro" id="IPR032052">
    <property type="entry name" value="Ig_4"/>
</dbReference>
<evidence type="ECO:0000256" key="3">
    <source>
        <dbReference type="ARBA" id="ARBA00022729"/>
    </source>
</evidence>
<reference evidence="8" key="1">
    <citation type="submission" date="2025-08" db="UniProtKB">
        <authorList>
            <consortium name="RefSeq"/>
        </authorList>
    </citation>
    <scope>IDENTIFICATION</scope>
    <source>
        <strain evidence="8">Wakin</strain>
        <tissue evidence="8">Muscle</tissue>
    </source>
</reference>
<proteinExistence type="predicted"/>
<protein>
    <submittedName>
        <fullName evidence="8">T-cell surface glycoprotein CD3 epsilon chain-like</fullName>
    </submittedName>
</protein>